<protein>
    <submittedName>
        <fullName evidence="4">Peptide/nickel transport system ATP-binding protein</fullName>
    </submittedName>
</protein>
<dbReference type="InterPro" id="IPR003439">
    <property type="entry name" value="ABC_transporter-like_ATP-bd"/>
</dbReference>
<dbReference type="PANTHER" id="PTHR43067:SF3">
    <property type="entry name" value="MALTOSE ABC TRANSPORTER, ATP-BINDING PROTEIN"/>
    <property type="match status" value="1"/>
</dbReference>
<name>A0ABS4GEZ7_9FIRM</name>
<evidence type="ECO:0000259" key="3">
    <source>
        <dbReference type="PROSITE" id="PS50893"/>
    </source>
</evidence>
<dbReference type="RefSeq" id="WP_209512004.1">
    <property type="nucleotide sequence ID" value="NZ_JAGGKS010000006.1"/>
</dbReference>
<evidence type="ECO:0000256" key="1">
    <source>
        <dbReference type="ARBA" id="ARBA00022741"/>
    </source>
</evidence>
<dbReference type="InterPro" id="IPR003593">
    <property type="entry name" value="AAA+_ATPase"/>
</dbReference>
<evidence type="ECO:0000313" key="5">
    <source>
        <dbReference type="Proteomes" id="UP001519342"/>
    </source>
</evidence>
<organism evidence="4 5">
    <name type="scientific">Sedimentibacter acidaminivorans</name>
    <dbReference type="NCBI Taxonomy" id="913099"/>
    <lineage>
        <taxon>Bacteria</taxon>
        <taxon>Bacillati</taxon>
        <taxon>Bacillota</taxon>
        <taxon>Tissierellia</taxon>
        <taxon>Sedimentibacter</taxon>
    </lineage>
</organism>
<gene>
    <name evidence="4" type="ORF">J2Z76_002131</name>
</gene>
<keyword evidence="1" id="KW-0547">Nucleotide-binding</keyword>
<dbReference type="Pfam" id="PF00005">
    <property type="entry name" value="ABC_tran"/>
    <property type="match status" value="1"/>
</dbReference>
<evidence type="ECO:0000313" key="4">
    <source>
        <dbReference type="EMBL" id="MBP1926266.1"/>
    </source>
</evidence>
<evidence type="ECO:0000256" key="2">
    <source>
        <dbReference type="ARBA" id="ARBA00022840"/>
    </source>
</evidence>
<dbReference type="EMBL" id="JAGGKS010000006">
    <property type="protein sequence ID" value="MBP1926266.1"/>
    <property type="molecule type" value="Genomic_DNA"/>
</dbReference>
<reference evidence="4 5" key="1">
    <citation type="submission" date="2021-03" db="EMBL/GenBank/DDBJ databases">
        <title>Genomic Encyclopedia of Type Strains, Phase IV (KMG-IV): sequencing the most valuable type-strain genomes for metagenomic binning, comparative biology and taxonomic classification.</title>
        <authorList>
            <person name="Goeker M."/>
        </authorList>
    </citation>
    <scope>NUCLEOTIDE SEQUENCE [LARGE SCALE GENOMIC DNA]</scope>
    <source>
        <strain evidence="4 5">DSM 24004</strain>
    </source>
</reference>
<dbReference type="SUPFAM" id="SSF52540">
    <property type="entry name" value="P-loop containing nucleoside triphosphate hydrolases"/>
    <property type="match status" value="1"/>
</dbReference>
<keyword evidence="5" id="KW-1185">Reference proteome</keyword>
<dbReference type="Proteomes" id="UP001519342">
    <property type="component" value="Unassembled WGS sequence"/>
</dbReference>
<dbReference type="PANTHER" id="PTHR43067">
    <property type="entry name" value="OLIGOPEPTIDE/DIPEPTIDE ABC TRANSPORTER, ATPASE SUBUNIT"/>
    <property type="match status" value="1"/>
</dbReference>
<keyword evidence="2 4" id="KW-0067">ATP-binding</keyword>
<dbReference type="PROSITE" id="PS50893">
    <property type="entry name" value="ABC_TRANSPORTER_2"/>
    <property type="match status" value="1"/>
</dbReference>
<dbReference type="GO" id="GO:0005524">
    <property type="term" value="F:ATP binding"/>
    <property type="evidence" value="ECO:0007669"/>
    <property type="project" value="UniProtKB-KW"/>
</dbReference>
<dbReference type="Gene3D" id="3.40.50.300">
    <property type="entry name" value="P-loop containing nucleotide triphosphate hydrolases"/>
    <property type="match status" value="1"/>
</dbReference>
<dbReference type="SMART" id="SM00382">
    <property type="entry name" value="AAA"/>
    <property type="match status" value="1"/>
</dbReference>
<proteinExistence type="predicted"/>
<comment type="caution">
    <text evidence="4">The sequence shown here is derived from an EMBL/GenBank/DDBJ whole genome shotgun (WGS) entry which is preliminary data.</text>
</comment>
<feature type="domain" description="ABC transporter" evidence="3">
    <location>
        <begin position="2"/>
        <end position="208"/>
    </location>
</feature>
<dbReference type="InterPro" id="IPR027417">
    <property type="entry name" value="P-loop_NTPase"/>
</dbReference>
<accession>A0ABS4GEZ7</accession>
<sequence length="208" mass="23950">MLEIKDYIITFDNNKIIKYDDIKIYEHEFIGFSGNSGCGKSSLLDSLFGINFKGQVSYSKANLLNKDLLSLGKEKYKYISYSPQFSQDALNPKINVNEHIQLTLKGNGLNYDEKKVFNIFNDLLLDIELLNYYPYMLSGGQKQRIAIMLSVIKNPRLLIFDEPSSAIDLITLKTIVNFMIKIKDHTTIIMVSHNYDFLVKLCDRVIKI</sequence>